<dbReference type="AlphaFoldDB" id="A0A8T2N600"/>
<dbReference type="EMBL" id="JAFBMS010000167">
    <property type="protein sequence ID" value="KAG9334001.1"/>
    <property type="molecule type" value="Genomic_DNA"/>
</dbReference>
<name>A0A8T2N600_9TELE</name>
<evidence type="ECO:0000313" key="3">
    <source>
        <dbReference type="Proteomes" id="UP000824540"/>
    </source>
</evidence>
<protein>
    <submittedName>
        <fullName evidence="2">Uncharacterized protein</fullName>
    </submittedName>
</protein>
<dbReference type="Proteomes" id="UP000824540">
    <property type="component" value="Unassembled WGS sequence"/>
</dbReference>
<evidence type="ECO:0000256" key="1">
    <source>
        <dbReference type="SAM" id="MobiDB-lite"/>
    </source>
</evidence>
<accession>A0A8T2N600</accession>
<sequence length="151" mass="16427">MVCAVIQGRLKLTGHRPRRGEPGRHYAPSLLGPYLSPPPSTSPRVSPPHKHTAHAPLLPCSSGLLQELKNSTFSLPLPLPPSLTSTTPGSVSDEVLLLVLWVCRVILLARDGFSGGAVVAFVVAQVPVQQEAKPSHRQQHQRDHHWKQSDL</sequence>
<proteinExistence type="predicted"/>
<comment type="caution">
    <text evidence="2">The sequence shown here is derived from an EMBL/GenBank/DDBJ whole genome shotgun (WGS) entry which is preliminary data.</text>
</comment>
<feature type="region of interest" description="Disordered" evidence="1">
    <location>
        <begin position="132"/>
        <end position="151"/>
    </location>
</feature>
<organism evidence="2 3">
    <name type="scientific">Albula glossodonta</name>
    <name type="common">roundjaw bonefish</name>
    <dbReference type="NCBI Taxonomy" id="121402"/>
    <lineage>
        <taxon>Eukaryota</taxon>
        <taxon>Metazoa</taxon>
        <taxon>Chordata</taxon>
        <taxon>Craniata</taxon>
        <taxon>Vertebrata</taxon>
        <taxon>Euteleostomi</taxon>
        <taxon>Actinopterygii</taxon>
        <taxon>Neopterygii</taxon>
        <taxon>Teleostei</taxon>
        <taxon>Albuliformes</taxon>
        <taxon>Albulidae</taxon>
        <taxon>Albula</taxon>
    </lineage>
</organism>
<reference evidence="2" key="1">
    <citation type="thesis" date="2021" institute="BYU ScholarsArchive" country="Provo, UT, USA">
        <title>Applications of and Algorithms for Genome Assembly and Genomic Analyses with an Emphasis on Marine Teleosts.</title>
        <authorList>
            <person name="Pickett B.D."/>
        </authorList>
    </citation>
    <scope>NUCLEOTIDE SEQUENCE</scope>
    <source>
        <strain evidence="2">HI-2016</strain>
    </source>
</reference>
<evidence type="ECO:0000313" key="2">
    <source>
        <dbReference type="EMBL" id="KAG9334001.1"/>
    </source>
</evidence>
<keyword evidence="3" id="KW-1185">Reference proteome</keyword>
<gene>
    <name evidence="2" type="ORF">JZ751_009317</name>
</gene>
<feature type="compositionally biased region" description="Basic residues" evidence="1">
    <location>
        <begin position="135"/>
        <end position="145"/>
    </location>
</feature>